<dbReference type="InterPro" id="IPR008988">
    <property type="entry name" value="Transcriptional_repressor_C"/>
</dbReference>
<proteinExistence type="predicted"/>
<dbReference type="Proteomes" id="UP001500067">
    <property type="component" value="Unassembled WGS sequence"/>
</dbReference>
<dbReference type="RefSeq" id="WP_345078534.1">
    <property type="nucleotide sequence ID" value="NZ_BAABFA010000005.1"/>
</dbReference>
<dbReference type="InterPro" id="IPR007167">
    <property type="entry name" value="Fe-transptr_FeoA-like"/>
</dbReference>
<keyword evidence="1" id="KW-0408">Iron</keyword>
<organism evidence="3 4">
    <name type="scientific">Nemorincola caseinilytica</name>
    <dbReference type="NCBI Taxonomy" id="2054315"/>
    <lineage>
        <taxon>Bacteria</taxon>
        <taxon>Pseudomonadati</taxon>
        <taxon>Bacteroidota</taxon>
        <taxon>Chitinophagia</taxon>
        <taxon>Chitinophagales</taxon>
        <taxon>Chitinophagaceae</taxon>
        <taxon>Nemorincola</taxon>
    </lineage>
</organism>
<dbReference type="PANTHER" id="PTHR42954">
    <property type="entry name" value="FE(2+) TRANSPORT PROTEIN A"/>
    <property type="match status" value="1"/>
</dbReference>
<comment type="caution">
    <text evidence="3">The sequence shown here is derived from an EMBL/GenBank/DDBJ whole genome shotgun (WGS) entry which is preliminary data.</text>
</comment>
<accession>A0ABP8N5J3</accession>
<dbReference type="EMBL" id="BAABFA010000005">
    <property type="protein sequence ID" value="GAA4461681.1"/>
    <property type="molecule type" value="Genomic_DNA"/>
</dbReference>
<dbReference type="PANTHER" id="PTHR42954:SF2">
    <property type="entry name" value="FE(2+) TRANSPORT PROTEIN A"/>
    <property type="match status" value="1"/>
</dbReference>
<protein>
    <submittedName>
        <fullName evidence="3">FeoA family protein</fullName>
    </submittedName>
</protein>
<evidence type="ECO:0000259" key="2">
    <source>
        <dbReference type="SMART" id="SM00899"/>
    </source>
</evidence>
<name>A0ABP8N5J3_9BACT</name>
<gene>
    <name evidence="3" type="ORF">GCM10023093_06740</name>
</gene>
<evidence type="ECO:0000313" key="3">
    <source>
        <dbReference type="EMBL" id="GAA4461681.1"/>
    </source>
</evidence>
<feature type="domain" description="Ferrous iron transporter FeoA-like" evidence="2">
    <location>
        <begin position="7"/>
        <end position="78"/>
    </location>
</feature>
<sequence length="81" mass="9069">MVDEKAMRLSQLPAGTKAVIKDHEDNDLRLTLMEMGCVPGEPVWVEMIAPMGDPLAINIAGYYLSIRKKEADNIWVIRDPS</sequence>
<reference evidence="4" key="1">
    <citation type="journal article" date="2019" name="Int. J. Syst. Evol. Microbiol.">
        <title>The Global Catalogue of Microorganisms (GCM) 10K type strain sequencing project: providing services to taxonomists for standard genome sequencing and annotation.</title>
        <authorList>
            <consortium name="The Broad Institute Genomics Platform"/>
            <consortium name="The Broad Institute Genome Sequencing Center for Infectious Disease"/>
            <person name="Wu L."/>
            <person name="Ma J."/>
        </authorList>
    </citation>
    <scope>NUCLEOTIDE SEQUENCE [LARGE SCALE GENOMIC DNA]</scope>
    <source>
        <strain evidence="4">JCM 32105</strain>
    </source>
</reference>
<dbReference type="Gene3D" id="2.30.30.90">
    <property type="match status" value="1"/>
</dbReference>
<dbReference type="Pfam" id="PF04023">
    <property type="entry name" value="FeoA"/>
    <property type="match status" value="1"/>
</dbReference>
<dbReference type="SMART" id="SM00899">
    <property type="entry name" value="FeoA"/>
    <property type="match status" value="1"/>
</dbReference>
<keyword evidence="4" id="KW-1185">Reference proteome</keyword>
<dbReference type="InterPro" id="IPR052713">
    <property type="entry name" value="FeoA"/>
</dbReference>
<evidence type="ECO:0000313" key="4">
    <source>
        <dbReference type="Proteomes" id="UP001500067"/>
    </source>
</evidence>
<dbReference type="SUPFAM" id="SSF50037">
    <property type="entry name" value="C-terminal domain of transcriptional repressors"/>
    <property type="match status" value="1"/>
</dbReference>
<dbReference type="InterPro" id="IPR038157">
    <property type="entry name" value="FeoA_core_dom"/>
</dbReference>
<evidence type="ECO:0000256" key="1">
    <source>
        <dbReference type="ARBA" id="ARBA00023004"/>
    </source>
</evidence>